<dbReference type="CDD" id="cd00761">
    <property type="entry name" value="Glyco_tranf_GTA_type"/>
    <property type="match status" value="1"/>
</dbReference>
<accession>A0A2W7INK7</accession>
<evidence type="ECO:0000313" key="3">
    <source>
        <dbReference type="Proteomes" id="UP000249688"/>
    </source>
</evidence>
<comment type="caution">
    <text evidence="2">The sequence shown here is derived from an EMBL/GenBank/DDBJ whole genome shotgun (WGS) entry which is preliminary data.</text>
</comment>
<dbReference type="AlphaFoldDB" id="A0A2W7INK7"/>
<evidence type="ECO:0000313" key="2">
    <source>
        <dbReference type="EMBL" id="PZW48634.1"/>
    </source>
</evidence>
<dbReference type="InterPro" id="IPR001173">
    <property type="entry name" value="Glyco_trans_2-like"/>
</dbReference>
<feature type="domain" description="Glycosyltransferase 2-like" evidence="1">
    <location>
        <begin position="15"/>
        <end position="183"/>
    </location>
</feature>
<dbReference type="EMBL" id="QKYU01000004">
    <property type="protein sequence ID" value="PZW48634.1"/>
    <property type="molecule type" value="Genomic_DNA"/>
</dbReference>
<dbReference type="Proteomes" id="UP000249688">
    <property type="component" value="Unassembled WGS sequence"/>
</dbReference>
<dbReference type="SUPFAM" id="SSF53448">
    <property type="entry name" value="Nucleotide-diphospho-sugar transferases"/>
    <property type="match status" value="1"/>
</dbReference>
<gene>
    <name evidence="2" type="ORF">C8P66_10448</name>
</gene>
<dbReference type="RefSeq" id="WP_158537095.1">
    <property type="nucleotide sequence ID" value="NZ_QKYU01000004.1"/>
</dbReference>
<dbReference type="GO" id="GO:0016740">
    <property type="term" value="F:transferase activity"/>
    <property type="evidence" value="ECO:0007669"/>
    <property type="project" value="UniProtKB-KW"/>
</dbReference>
<dbReference type="Pfam" id="PF00535">
    <property type="entry name" value="Glycos_transf_2"/>
    <property type="match status" value="1"/>
</dbReference>
<organism evidence="2 3">
    <name type="scientific">Humitalea rosea</name>
    <dbReference type="NCBI Taxonomy" id="990373"/>
    <lineage>
        <taxon>Bacteria</taxon>
        <taxon>Pseudomonadati</taxon>
        <taxon>Pseudomonadota</taxon>
        <taxon>Alphaproteobacteria</taxon>
        <taxon>Acetobacterales</taxon>
        <taxon>Roseomonadaceae</taxon>
        <taxon>Humitalea</taxon>
    </lineage>
</organism>
<name>A0A2W7INK7_9PROT</name>
<dbReference type="Gene3D" id="3.90.550.10">
    <property type="entry name" value="Spore Coat Polysaccharide Biosynthesis Protein SpsA, Chain A"/>
    <property type="match status" value="1"/>
</dbReference>
<proteinExistence type="predicted"/>
<dbReference type="InterPro" id="IPR050834">
    <property type="entry name" value="Glycosyltransf_2"/>
</dbReference>
<keyword evidence="2" id="KW-0808">Transferase</keyword>
<dbReference type="PANTHER" id="PTHR43685">
    <property type="entry name" value="GLYCOSYLTRANSFERASE"/>
    <property type="match status" value="1"/>
</dbReference>
<evidence type="ECO:0000259" key="1">
    <source>
        <dbReference type="Pfam" id="PF00535"/>
    </source>
</evidence>
<sequence>MRRGAEDNSGAARVSVVVPLYNHAAYITPAIESILTQGSWVRQVVVIDDGSTDDSVRVMQELAARDPRIAFRTQANQGAHATINAALRDCDGEFLTILNSDDVYLPGRFAALVGLLDADAGADLAASGIAFMDGNGRSIANAWHGEALAFHRAGHDIGTALVNGNFLMTTSNFLFRRSLFERIGEFAALRYTHDLDFALRAVAFGHRIAMLETPLLRYRLHGSNTISEDHRKVRAEWAISAAAYLTSLLDRPGADAPDWARAADVEEVLQRHGLSRAVHLCMAYLRRHGAGTLVESPLLGDTDFRGQIAGWV</sequence>
<keyword evidence="3" id="KW-1185">Reference proteome</keyword>
<dbReference type="OrthoDB" id="7296636at2"/>
<protein>
    <submittedName>
        <fullName evidence="2">Glycosyltransferase involved in cell wall biosynthesis</fullName>
    </submittedName>
</protein>
<dbReference type="InterPro" id="IPR029044">
    <property type="entry name" value="Nucleotide-diphossugar_trans"/>
</dbReference>
<reference evidence="2 3" key="1">
    <citation type="submission" date="2018-06" db="EMBL/GenBank/DDBJ databases">
        <title>Genomic Encyclopedia of Archaeal and Bacterial Type Strains, Phase II (KMG-II): from individual species to whole genera.</title>
        <authorList>
            <person name="Goeker M."/>
        </authorList>
    </citation>
    <scope>NUCLEOTIDE SEQUENCE [LARGE SCALE GENOMIC DNA]</scope>
    <source>
        <strain evidence="2 3">DSM 24525</strain>
    </source>
</reference>
<dbReference type="PANTHER" id="PTHR43685:SF2">
    <property type="entry name" value="GLYCOSYLTRANSFERASE 2-LIKE DOMAIN-CONTAINING PROTEIN"/>
    <property type="match status" value="1"/>
</dbReference>